<name>A0A8C3VA45_CATUS</name>
<dbReference type="GO" id="GO:0005929">
    <property type="term" value="C:cilium"/>
    <property type="evidence" value="ECO:0007669"/>
    <property type="project" value="TreeGrafter"/>
</dbReference>
<keyword evidence="5" id="KW-1185">Reference proteome</keyword>
<feature type="region of interest" description="Disordered" evidence="2">
    <location>
        <begin position="324"/>
        <end position="351"/>
    </location>
</feature>
<proteinExistence type="predicted"/>
<feature type="coiled-coil region" evidence="1">
    <location>
        <begin position="419"/>
        <end position="494"/>
    </location>
</feature>
<reference evidence="4" key="2">
    <citation type="submission" date="2025-08" db="UniProtKB">
        <authorList>
            <consortium name="Ensembl"/>
        </authorList>
    </citation>
    <scope>IDENTIFICATION</scope>
</reference>
<keyword evidence="1" id="KW-0175">Coiled coil</keyword>
<feature type="compositionally biased region" description="Basic and acidic residues" evidence="2">
    <location>
        <begin position="33"/>
        <end position="52"/>
    </location>
</feature>
<evidence type="ECO:0000256" key="1">
    <source>
        <dbReference type="SAM" id="Coils"/>
    </source>
</evidence>
<gene>
    <name evidence="4" type="primary">CCDC66</name>
</gene>
<evidence type="ECO:0000256" key="2">
    <source>
        <dbReference type="SAM" id="MobiDB-lite"/>
    </source>
</evidence>
<dbReference type="InterPro" id="IPR039183">
    <property type="entry name" value="CCD66"/>
</dbReference>
<accession>A0A8C3VA45</accession>
<feature type="compositionally biased region" description="Polar residues" evidence="2">
    <location>
        <begin position="54"/>
        <end position="65"/>
    </location>
</feature>
<dbReference type="PANTHER" id="PTHR22736">
    <property type="entry name" value="COILED-COIL DOMAIN-CONTAINING PROTEIN 66"/>
    <property type="match status" value="1"/>
</dbReference>
<evidence type="ECO:0000313" key="5">
    <source>
        <dbReference type="Proteomes" id="UP000694563"/>
    </source>
</evidence>
<evidence type="ECO:0000313" key="4">
    <source>
        <dbReference type="Ensembl" id="ENSCUSP00005028075.1"/>
    </source>
</evidence>
<dbReference type="GO" id="GO:0060271">
    <property type="term" value="P:cilium assembly"/>
    <property type="evidence" value="ECO:0007669"/>
    <property type="project" value="TreeGrafter"/>
</dbReference>
<feature type="compositionally biased region" description="Polar residues" evidence="2">
    <location>
        <begin position="767"/>
        <end position="776"/>
    </location>
</feature>
<sequence>MGNKARAPKQALRMKHTGLILRPTQNACIKQESLTKPRSESRLSMTKGEKLQVNKHSSPEATTKGYSLIFQRDKTNRDPDSEDPSLVKKAKHKPQAPHVSAEDLKSLVCLTQAELQEILKIVKEGKSISDTHEGQEEIGKTSAIGCISTNEASEENVTASLQKDCEVSPVPAEADSDSGRKQEAQPQPGHKVIKDSWKPADLFSTLGEREGEKALLEFKKTQWKKELDEQVALKKKLKETLEGEVGYFWAKLVILFQEAVPQERPFSALKQEQQKKWLEELNKQKEEAKLRKIEEKLNLSKAEEHDRWEMHFDSFKNHFHANAQHPLNGMHRKPESLSLPPEPKDPAAFIHPLSPAALGNLTPLQMGTAEKAAKNDALEQSPRVSFLRSMTALLDPAQIEERDRRRQKQLEHQKVIMAQVEEKRRKKQLEEEQRKWEEQQEELRLAREKAQLQKQFEEEMLKQKQKEELATLKAKELYQTMEKAQELAQGSKQEQHIPDLAQKAHDIPELHNSLGGDTEFENCNSGISAGSPDLPGGVRSPPEQQASPRKDMAVQTDCFNTSAYTESAEERTAGCESPDISIEYKETSNSKKYQKEMQYMDKNKHSGKETGGIYSDVYEQYARKEKHIKSLEKYSKRPDWNINKPGKRYIPASERYPKPLQKQREENKVRRQMELLQLVERNSPRQLSARRGGHSARSLSPREETAVKSKGHRGRKVGHCLPFESNAVCESPPVPAVRNRLLQVQQRQLQNSHLVVHEQHGGGEASQAESQQSRPPSAQFVPYVRTREVYCLQPEAPLSQHPQLHDSYHMPRQIFSSDHVRDPLLNPDVVTIRERQQAILEGLSKLRQVSRNLLDNSACVYINTEVKIITSLSLIQFP</sequence>
<dbReference type="PANTHER" id="PTHR22736:SF2">
    <property type="entry name" value="COILED-COIL DOMAIN-CONTAINING PROTEIN 66"/>
    <property type="match status" value="1"/>
</dbReference>
<reference evidence="4" key="1">
    <citation type="submission" date="2020-10" db="EMBL/GenBank/DDBJ databases">
        <title>Catharus ustulatus (Swainson's thrush) genome, bCatUst1, primary haplotype v2.</title>
        <authorList>
            <person name="Delmore K."/>
            <person name="Vafadar M."/>
            <person name="Formenti G."/>
            <person name="Chow W."/>
            <person name="Pelan S."/>
            <person name="Howe K."/>
            <person name="Rhie A."/>
            <person name="Mountcastle J."/>
            <person name="Haase B."/>
            <person name="Fedrigo O."/>
            <person name="Jarvis E.D."/>
        </authorList>
    </citation>
    <scope>NUCLEOTIDE SEQUENCE [LARGE SCALE GENOMIC DNA]</scope>
</reference>
<evidence type="ECO:0000259" key="3">
    <source>
        <dbReference type="Pfam" id="PF15236"/>
    </source>
</evidence>
<organism evidence="4 5">
    <name type="scientific">Catharus ustulatus</name>
    <name type="common">Russet-backed thrush</name>
    <name type="synonym">Hylocichla ustulatus</name>
    <dbReference type="NCBI Taxonomy" id="91951"/>
    <lineage>
        <taxon>Eukaryota</taxon>
        <taxon>Metazoa</taxon>
        <taxon>Chordata</taxon>
        <taxon>Craniata</taxon>
        <taxon>Vertebrata</taxon>
        <taxon>Euteleostomi</taxon>
        <taxon>Archelosauria</taxon>
        <taxon>Archosauria</taxon>
        <taxon>Dinosauria</taxon>
        <taxon>Saurischia</taxon>
        <taxon>Theropoda</taxon>
        <taxon>Coelurosauria</taxon>
        <taxon>Aves</taxon>
        <taxon>Neognathae</taxon>
        <taxon>Neoaves</taxon>
        <taxon>Telluraves</taxon>
        <taxon>Australaves</taxon>
        <taxon>Passeriformes</taxon>
        <taxon>Turdidae</taxon>
        <taxon>Catharus</taxon>
    </lineage>
</organism>
<dbReference type="GO" id="GO:0005874">
    <property type="term" value="C:microtubule"/>
    <property type="evidence" value="ECO:0007669"/>
    <property type="project" value="TreeGrafter"/>
</dbReference>
<dbReference type="Pfam" id="PF15236">
    <property type="entry name" value="CCDC66"/>
    <property type="match status" value="1"/>
</dbReference>
<feature type="region of interest" description="Disordered" evidence="2">
    <location>
        <begin position="30"/>
        <end position="99"/>
    </location>
</feature>
<dbReference type="Ensembl" id="ENSCUST00005029053.1">
    <property type="protein sequence ID" value="ENSCUSP00005028075.1"/>
    <property type="gene ID" value="ENSCUSG00005017229.1"/>
</dbReference>
<protein>
    <submittedName>
        <fullName evidence="4">Coiled-coil domain containing 66</fullName>
    </submittedName>
</protein>
<dbReference type="AlphaFoldDB" id="A0A8C3VA45"/>
<feature type="region of interest" description="Disordered" evidence="2">
    <location>
        <begin position="165"/>
        <end position="193"/>
    </location>
</feature>
<reference evidence="4" key="3">
    <citation type="submission" date="2025-09" db="UniProtKB">
        <authorList>
            <consortium name="Ensembl"/>
        </authorList>
    </citation>
    <scope>IDENTIFICATION</scope>
</reference>
<dbReference type="Proteomes" id="UP000694563">
    <property type="component" value="Chromosome 13"/>
</dbReference>
<feature type="domain" description="CCDC66" evidence="3">
    <location>
        <begin position="368"/>
        <end position="507"/>
    </location>
</feature>
<feature type="region of interest" description="Disordered" evidence="2">
    <location>
        <begin position="758"/>
        <end position="777"/>
    </location>
</feature>
<feature type="region of interest" description="Disordered" evidence="2">
    <location>
        <begin position="509"/>
        <end position="554"/>
    </location>
</feature>
<dbReference type="InterPro" id="IPR040467">
    <property type="entry name" value="CCDC66_dom"/>
</dbReference>
<feature type="coiled-coil region" evidence="1">
    <location>
        <begin position="268"/>
        <end position="305"/>
    </location>
</feature>
<feature type="region of interest" description="Disordered" evidence="2">
    <location>
        <begin position="681"/>
        <end position="715"/>
    </location>
</feature>
<dbReference type="GO" id="GO:0008017">
    <property type="term" value="F:microtubule binding"/>
    <property type="evidence" value="ECO:0007669"/>
    <property type="project" value="TreeGrafter"/>
</dbReference>